<reference evidence="1" key="1">
    <citation type="journal article" date="2021" name="PeerJ">
        <title>Extensive microbial diversity within the chicken gut microbiome revealed by metagenomics and culture.</title>
        <authorList>
            <person name="Gilroy R."/>
            <person name="Ravi A."/>
            <person name="Getino M."/>
            <person name="Pursley I."/>
            <person name="Horton D.L."/>
            <person name="Alikhan N.F."/>
            <person name="Baker D."/>
            <person name="Gharbi K."/>
            <person name="Hall N."/>
            <person name="Watson M."/>
            <person name="Adriaenssens E.M."/>
            <person name="Foster-Nyarko E."/>
            <person name="Jarju S."/>
            <person name="Secka A."/>
            <person name="Antonio M."/>
            <person name="Oren A."/>
            <person name="Chaudhuri R.R."/>
            <person name="La Ragione R."/>
            <person name="Hildebrand F."/>
            <person name="Pallen M.J."/>
        </authorList>
    </citation>
    <scope>NUCLEOTIDE SEQUENCE</scope>
    <source>
        <strain evidence="1">4100</strain>
    </source>
</reference>
<evidence type="ECO:0000313" key="1">
    <source>
        <dbReference type="EMBL" id="HJE39773.1"/>
    </source>
</evidence>
<comment type="caution">
    <text evidence="1">The sequence shown here is derived from an EMBL/GenBank/DDBJ whole genome shotgun (WGS) entry which is preliminary data.</text>
</comment>
<dbReference type="Pfam" id="PF13944">
    <property type="entry name" value="Calycin_like"/>
    <property type="match status" value="1"/>
</dbReference>
<dbReference type="AlphaFoldDB" id="A0A4Q0U917"/>
<organism evidence="1 2">
    <name type="scientific">Candidatus Amulumruptor caecigallinarius</name>
    <dbReference type="NCBI Taxonomy" id="2109911"/>
    <lineage>
        <taxon>Bacteria</taxon>
        <taxon>Pseudomonadati</taxon>
        <taxon>Bacteroidota</taxon>
        <taxon>Bacteroidia</taxon>
        <taxon>Bacteroidales</taxon>
        <taxon>Muribaculaceae</taxon>
        <taxon>Candidatus Amulumruptor</taxon>
    </lineage>
</organism>
<name>A0A4Q0U917_9BACT</name>
<evidence type="ECO:0000313" key="2">
    <source>
        <dbReference type="Proteomes" id="UP000711407"/>
    </source>
</evidence>
<gene>
    <name evidence="1" type="ORF">K8V47_08470</name>
</gene>
<dbReference type="InterPro" id="IPR024311">
    <property type="entry name" value="Lipocalin-like"/>
</dbReference>
<accession>A0A4Q0U917</accession>
<protein>
    <submittedName>
        <fullName evidence="1">Calycin-like domain-containing protein</fullName>
    </submittedName>
</protein>
<dbReference type="Proteomes" id="UP000711407">
    <property type="component" value="Unassembled WGS sequence"/>
</dbReference>
<dbReference type="EMBL" id="DYXT01000044">
    <property type="protein sequence ID" value="HJE39773.1"/>
    <property type="molecule type" value="Genomic_DNA"/>
</dbReference>
<reference evidence="1" key="2">
    <citation type="submission" date="2021-09" db="EMBL/GenBank/DDBJ databases">
        <authorList>
            <person name="Gilroy R."/>
        </authorList>
    </citation>
    <scope>NUCLEOTIDE SEQUENCE</scope>
    <source>
        <strain evidence="1">4100</strain>
    </source>
</reference>
<proteinExistence type="predicted"/>
<sequence length="195" mass="20586">MKITVLSAAVALLSSLSAFAQTEVLKITLNDGQETTVPVGNIKEITFDVEEVDPAQAYAGVYSGTQTMTVGGTYVYNTEAKYALTAPGDGTLTVSIPEYSLSGTMMGDLTLGALTIEGLEYDEDKGGFYRNYEDAGLTQHFLAVNGSSTVFDNDYVLGSGSTILVTLDGNSIHVENPFKLGAMPLPLVGNFDGTK</sequence>
<dbReference type="Gene3D" id="2.40.128.350">
    <property type="match status" value="1"/>
</dbReference>